<evidence type="ECO:0000256" key="5">
    <source>
        <dbReference type="ARBA" id="ARBA00022984"/>
    </source>
</evidence>
<feature type="transmembrane region" description="Helical" evidence="9">
    <location>
        <begin position="437"/>
        <end position="458"/>
    </location>
</feature>
<feature type="transmembrane region" description="Helical" evidence="9">
    <location>
        <begin position="187"/>
        <end position="209"/>
    </location>
</feature>
<evidence type="ECO:0000256" key="8">
    <source>
        <dbReference type="PIRNR" id="PIRNR002869"/>
    </source>
</evidence>
<evidence type="ECO:0000256" key="4">
    <source>
        <dbReference type="ARBA" id="ARBA00022960"/>
    </source>
</evidence>
<evidence type="ECO:0000256" key="2">
    <source>
        <dbReference type="ARBA" id="ARBA00022475"/>
    </source>
</evidence>
<feature type="transmembrane region" description="Helical" evidence="9">
    <location>
        <begin position="406"/>
        <end position="425"/>
    </location>
</feature>
<feature type="transmembrane region" description="Helical" evidence="9">
    <location>
        <begin position="127"/>
        <end position="148"/>
    </location>
</feature>
<dbReference type="HOGENOM" id="CLU_006797_4_1_9"/>
<dbReference type="InterPro" id="IPR051050">
    <property type="entry name" value="Lipid_II_flippase_MurJ/MviN"/>
</dbReference>
<dbReference type="PIRSF" id="PIRSF002869">
    <property type="entry name" value="MviN"/>
    <property type="match status" value="1"/>
</dbReference>
<dbReference type="CDD" id="cd13123">
    <property type="entry name" value="MATE_MurJ_like"/>
    <property type="match status" value="1"/>
</dbReference>
<feature type="transmembrane region" description="Helical" evidence="9">
    <location>
        <begin position="155"/>
        <end position="175"/>
    </location>
</feature>
<feature type="transmembrane region" description="Helical" evidence="9">
    <location>
        <begin position="7"/>
        <end position="23"/>
    </location>
</feature>
<sequence>MNIKKLANSSLIVMIILVVSKFLGLIRDSLMAKSFGLNDVQSFALGTTMLFISISYGITAVLIPIHSKIKEVKDQNEKNIFISNVINVVMIFTIIIVIGCIAGAKYIVLIFGSSLARDAAVYAEAVYLLRGMLLSLLFVSVQSILTAVLQCYNKFLITSSAPIFSNIIYILYLMIFVDKFGLKGFGFATVLGFFTMMAINIPTFIKLGYRYKFVINFRDENIKQMGKQFVPIVLCSSLVQINIFIVRGFAGSLAPGYMAAIDYANRLDMLVYEVFAQAITIVIYPTLSLYISKKDSKGFSKELVKGINLVMMLMIPASIGLLVLREPLLAVYLKRGEFTESSVILTSNALMYYIPTMIGYGVRDVVNRGFFSINNVKTPMMNSILNVILNILACAVAVNTGSIKAIALASSIATIVSTVILFISLKKRIKDMDMGKIIKSIIKVSIASIVMGCVVYFTNNILVGITNIEMLNYLITLAVSTVVGIIIYFVLLLVLKLEDLKYYIKVGKNNEKC</sequence>
<dbReference type="OrthoDB" id="9804143at2"/>
<dbReference type="eggNOG" id="COG0728">
    <property type="taxonomic scope" value="Bacteria"/>
</dbReference>
<protein>
    <recommendedName>
        <fullName evidence="8">Lipid II flippase</fullName>
    </recommendedName>
</protein>
<gene>
    <name evidence="10" type="ORF">CM240_2041</name>
</gene>
<feature type="transmembrane region" description="Helical" evidence="9">
    <location>
        <begin position="270"/>
        <end position="291"/>
    </location>
</feature>
<feature type="transmembrane region" description="Helical" evidence="9">
    <location>
        <begin position="470"/>
        <end position="495"/>
    </location>
</feature>
<dbReference type="Pfam" id="PF03023">
    <property type="entry name" value="MurJ"/>
    <property type="match status" value="1"/>
</dbReference>
<dbReference type="PATRIC" id="fig|1216932.3.peg.2042"/>
<dbReference type="GO" id="GO:0008360">
    <property type="term" value="P:regulation of cell shape"/>
    <property type="evidence" value="ECO:0007669"/>
    <property type="project" value="UniProtKB-UniRule"/>
</dbReference>
<feature type="transmembrane region" description="Helical" evidence="9">
    <location>
        <begin position="43"/>
        <end position="65"/>
    </location>
</feature>
<evidence type="ECO:0000313" key="10">
    <source>
        <dbReference type="EMBL" id="CDM69199.1"/>
    </source>
</evidence>
<comment type="function">
    <text evidence="8">Involved in peptidoglycan biosynthesis. Transports lipid-linked peptidoglycan precursors from the inner to the outer leaflet of the cytoplasmic membrane.</text>
</comment>
<keyword evidence="5 8" id="KW-0573">Peptidoglycan synthesis</keyword>
<dbReference type="GO" id="GO:0015648">
    <property type="term" value="F:lipid-linked peptidoglycan transporter activity"/>
    <property type="evidence" value="ECO:0007669"/>
    <property type="project" value="UniProtKB-UniRule"/>
</dbReference>
<dbReference type="AlphaFoldDB" id="W6S012"/>
<accession>W6S012</accession>
<dbReference type="GO" id="GO:0034204">
    <property type="term" value="P:lipid translocation"/>
    <property type="evidence" value="ECO:0007669"/>
    <property type="project" value="TreeGrafter"/>
</dbReference>
<keyword evidence="3 9" id="KW-0812">Transmembrane</keyword>
<dbReference type="PANTHER" id="PTHR47019">
    <property type="entry name" value="LIPID II FLIPPASE MURJ"/>
    <property type="match status" value="1"/>
</dbReference>
<keyword evidence="4 8" id="KW-0133">Cell shape</keyword>
<comment type="similarity">
    <text evidence="8">Belongs to the MurJ/MviN family.</text>
</comment>
<keyword evidence="11" id="KW-1185">Reference proteome</keyword>
<dbReference type="GO" id="GO:0005886">
    <property type="term" value="C:plasma membrane"/>
    <property type="evidence" value="ECO:0007669"/>
    <property type="project" value="UniProtKB-SubCell"/>
</dbReference>
<evidence type="ECO:0000313" key="11">
    <source>
        <dbReference type="Proteomes" id="UP000019426"/>
    </source>
</evidence>
<dbReference type="EMBL" id="HG917868">
    <property type="protein sequence ID" value="CDM69199.1"/>
    <property type="molecule type" value="Genomic_DNA"/>
</dbReference>
<keyword evidence="8" id="KW-0813">Transport</keyword>
<feature type="transmembrane region" description="Helical" evidence="9">
    <location>
        <begin position="85"/>
        <end position="107"/>
    </location>
</feature>
<organism evidence="10 11">
    <name type="scientific">Clostridium bornimense</name>
    <dbReference type="NCBI Taxonomy" id="1216932"/>
    <lineage>
        <taxon>Bacteria</taxon>
        <taxon>Bacillati</taxon>
        <taxon>Bacillota</taxon>
        <taxon>Clostridia</taxon>
        <taxon>Eubacteriales</taxon>
        <taxon>Clostridiaceae</taxon>
        <taxon>Clostridium</taxon>
    </lineage>
</organism>
<dbReference type="PANTHER" id="PTHR47019:SF1">
    <property type="entry name" value="LIPID II FLIPPASE MURJ"/>
    <property type="match status" value="1"/>
</dbReference>
<keyword evidence="8" id="KW-0961">Cell wall biogenesis/degradation</keyword>
<dbReference type="NCBIfam" id="TIGR01695">
    <property type="entry name" value="murJ_mviN"/>
    <property type="match status" value="1"/>
</dbReference>
<name>W6S012_9CLOT</name>
<feature type="transmembrane region" description="Helical" evidence="9">
    <location>
        <begin position="303"/>
        <end position="323"/>
    </location>
</feature>
<dbReference type="KEGG" id="clt:CM240_2041"/>
<feature type="transmembrane region" description="Helical" evidence="9">
    <location>
        <begin position="383"/>
        <end position="400"/>
    </location>
</feature>
<dbReference type="GO" id="GO:0071555">
    <property type="term" value="P:cell wall organization"/>
    <property type="evidence" value="ECO:0007669"/>
    <property type="project" value="UniProtKB-UniRule"/>
</dbReference>
<comment type="subcellular location">
    <subcellularLocation>
        <location evidence="1">Cell membrane</location>
        <topology evidence="1">Multi-pass membrane protein</topology>
    </subcellularLocation>
</comment>
<reference evidence="10 11" key="1">
    <citation type="submission" date="2013-11" db="EMBL/GenBank/DDBJ databases">
        <title>Complete genome sequence of Clostridum sp. M2/40.</title>
        <authorList>
            <person name="Wibberg D."/>
            <person name="Puehler A."/>
            <person name="Schlueter A."/>
        </authorList>
    </citation>
    <scope>NUCLEOTIDE SEQUENCE [LARGE SCALE GENOMIC DNA]</scope>
    <source>
        <strain evidence="11">M2/40</strain>
    </source>
</reference>
<dbReference type="RefSeq" id="WP_044038937.1">
    <property type="nucleotide sequence ID" value="NZ_HG917868.1"/>
</dbReference>
<dbReference type="STRING" id="1216932.CM240_2041"/>
<evidence type="ECO:0000256" key="6">
    <source>
        <dbReference type="ARBA" id="ARBA00022989"/>
    </source>
</evidence>
<dbReference type="GO" id="GO:0009252">
    <property type="term" value="P:peptidoglycan biosynthetic process"/>
    <property type="evidence" value="ECO:0007669"/>
    <property type="project" value="UniProtKB-UniRule"/>
</dbReference>
<feature type="transmembrane region" description="Helical" evidence="9">
    <location>
        <begin position="343"/>
        <end position="362"/>
    </location>
</feature>
<keyword evidence="2 8" id="KW-1003">Cell membrane</keyword>
<dbReference type="PRINTS" id="PR01806">
    <property type="entry name" value="VIRFACTRMVIN"/>
</dbReference>
<keyword evidence="6 9" id="KW-1133">Transmembrane helix</keyword>
<dbReference type="Proteomes" id="UP000019426">
    <property type="component" value="Chromosome M2/40_rep1"/>
</dbReference>
<keyword evidence="7 8" id="KW-0472">Membrane</keyword>
<evidence type="ECO:0000256" key="9">
    <source>
        <dbReference type="SAM" id="Phobius"/>
    </source>
</evidence>
<evidence type="ECO:0000256" key="1">
    <source>
        <dbReference type="ARBA" id="ARBA00004651"/>
    </source>
</evidence>
<dbReference type="InterPro" id="IPR004268">
    <property type="entry name" value="MurJ"/>
</dbReference>
<evidence type="ECO:0000256" key="3">
    <source>
        <dbReference type="ARBA" id="ARBA00022692"/>
    </source>
</evidence>
<evidence type="ECO:0000256" key="7">
    <source>
        <dbReference type="ARBA" id="ARBA00023136"/>
    </source>
</evidence>
<feature type="transmembrane region" description="Helical" evidence="9">
    <location>
        <begin position="229"/>
        <end position="250"/>
    </location>
</feature>
<proteinExistence type="inferred from homology"/>